<dbReference type="AlphaFoldDB" id="A0A164PT40"/>
<proteinExistence type="predicted"/>
<evidence type="ECO:0000313" key="1">
    <source>
        <dbReference type="EMBL" id="KZS89012.1"/>
    </source>
</evidence>
<gene>
    <name evidence="1" type="ORF">SISNIDRAFT_459228</name>
</gene>
<dbReference type="EMBL" id="KV419431">
    <property type="protein sequence ID" value="KZS89012.1"/>
    <property type="molecule type" value="Genomic_DNA"/>
</dbReference>
<sequence length="288" mass="33010">MYKPILAQVAHANQDKTTSESISNYIQTEILTDPESARECPPLQVLAYGLQTMLLPTPTWSLTEHIIEILCHVELYRRRTVEVAKLVLQQDEEAARREKAFLREHEKIALQKMAKASNDKQRRESYWTIVLSLARADILQSCKPPNPSYAPAQVLRKYFPVSLASSTKPMHSSLNPAEISFYNSMKAECLNLIKNVVEWEERCEARNRRSHTDDQDQNVGQDWETEFEERFGDPFRTRPREDGPASDLGSIVLKFVDKVVNNNDALLKVIEMIKPRIEISPLSSSRQG</sequence>
<name>A0A164PT40_9AGAM</name>
<accession>A0A164PT40</accession>
<keyword evidence="2" id="KW-1185">Reference proteome</keyword>
<protein>
    <submittedName>
        <fullName evidence="1">Uncharacterized protein</fullName>
    </submittedName>
</protein>
<reference evidence="1 2" key="1">
    <citation type="journal article" date="2016" name="Mol. Biol. Evol.">
        <title>Comparative Genomics of Early-Diverging Mushroom-Forming Fungi Provides Insights into the Origins of Lignocellulose Decay Capabilities.</title>
        <authorList>
            <person name="Nagy L.G."/>
            <person name="Riley R."/>
            <person name="Tritt A."/>
            <person name="Adam C."/>
            <person name="Daum C."/>
            <person name="Floudas D."/>
            <person name="Sun H."/>
            <person name="Yadav J.S."/>
            <person name="Pangilinan J."/>
            <person name="Larsson K.H."/>
            <person name="Matsuura K."/>
            <person name="Barry K."/>
            <person name="Labutti K."/>
            <person name="Kuo R."/>
            <person name="Ohm R.A."/>
            <person name="Bhattacharya S.S."/>
            <person name="Shirouzu T."/>
            <person name="Yoshinaga Y."/>
            <person name="Martin F.M."/>
            <person name="Grigoriev I.V."/>
            <person name="Hibbett D.S."/>
        </authorList>
    </citation>
    <scope>NUCLEOTIDE SEQUENCE [LARGE SCALE GENOMIC DNA]</scope>
    <source>
        <strain evidence="1 2">HHB9708</strain>
    </source>
</reference>
<dbReference type="Proteomes" id="UP000076722">
    <property type="component" value="Unassembled WGS sequence"/>
</dbReference>
<evidence type="ECO:0000313" key="2">
    <source>
        <dbReference type="Proteomes" id="UP000076722"/>
    </source>
</evidence>
<organism evidence="1 2">
    <name type="scientific">Sistotremastrum niveocremeum HHB9708</name>
    <dbReference type="NCBI Taxonomy" id="1314777"/>
    <lineage>
        <taxon>Eukaryota</taxon>
        <taxon>Fungi</taxon>
        <taxon>Dikarya</taxon>
        <taxon>Basidiomycota</taxon>
        <taxon>Agaricomycotina</taxon>
        <taxon>Agaricomycetes</taxon>
        <taxon>Sistotremastrales</taxon>
        <taxon>Sistotremastraceae</taxon>
        <taxon>Sertulicium</taxon>
        <taxon>Sertulicium niveocremeum</taxon>
    </lineage>
</organism>